<comment type="subcellular location">
    <subcellularLocation>
        <location evidence="7">Cytoplasm</location>
    </subcellularLocation>
</comment>
<dbReference type="PRINTS" id="PR00127">
    <property type="entry name" value="CLPPROTEASEP"/>
</dbReference>
<feature type="active site" description="Nucleophile" evidence="7">
    <location>
        <position position="113"/>
    </location>
</feature>
<comment type="function">
    <text evidence="7">Cleaves peptides in various proteins in a process that requires ATP hydrolysis. Has a chymotrypsin-like activity. Plays a major role in the degradation of misfolded proteins.</text>
</comment>
<dbReference type="PANTHER" id="PTHR10381">
    <property type="entry name" value="ATP-DEPENDENT CLP PROTEASE PROTEOLYTIC SUBUNIT"/>
    <property type="match status" value="1"/>
</dbReference>
<dbReference type="InterPro" id="IPR029045">
    <property type="entry name" value="ClpP/crotonase-like_dom_sf"/>
</dbReference>
<dbReference type="GO" id="GO:0006515">
    <property type="term" value="P:protein quality control for misfolded or incompletely synthesized proteins"/>
    <property type="evidence" value="ECO:0007669"/>
    <property type="project" value="TreeGrafter"/>
</dbReference>
<comment type="caution">
    <text evidence="11">The sequence shown here is derived from an EMBL/GenBank/DDBJ whole genome shotgun (WGS) entry which is preliminary data.</text>
</comment>
<organism evidence="11 12">
    <name type="scientific">Eiseniibacteriota bacterium</name>
    <dbReference type="NCBI Taxonomy" id="2212470"/>
    <lineage>
        <taxon>Bacteria</taxon>
        <taxon>Candidatus Eiseniibacteriota</taxon>
    </lineage>
</organism>
<protein>
    <recommendedName>
        <fullName evidence="7 9">ATP-dependent Clp protease proteolytic subunit</fullName>
        <ecNumber evidence="7">3.4.21.92</ecNumber>
    </recommendedName>
    <alternativeName>
        <fullName evidence="7">Endopeptidase Clp</fullName>
    </alternativeName>
</protein>
<evidence type="ECO:0000256" key="1">
    <source>
        <dbReference type="ARBA" id="ARBA00007039"/>
    </source>
</evidence>
<evidence type="ECO:0000256" key="8">
    <source>
        <dbReference type="PROSITE-ProRule" id="PRU10086"/>
    </source>
</evidence>
<comment type="subunit">
    <text evidence="7">Fourteen ClpP subunits assemble into 2 heptameric rings which stack back to back to give a disk-like structure with a central cavity, resembling the structure of eukaryotic proteasomes.</text>
</comment>
<evidence type="ECO:0000256" key="10">
    <source>
        <dbReference type="SAM" id="MobiDB-lite"/>
    </source>
</evidence>
<evidence type="ECO:0000313" key="12">
    <source>
        <dbReference type="Proteomes" id="UP000697710"/>
    </source>
</evidence>
<evidence type="ECO:0000256" key="7">
    <source>
        <dbReference type="HAMAP-Rule" id="MF_00444"/>
    </source>
</evidence>
<dbReference type="InterPro" id="IPR033135">
    <property type="entry name" value="ClpP_His_AS"/>
</dbReference>
<dbReference type="EC" id="3.4.21.92" evidence="7"/>
<feature type="compositionally biased region" description="Basic and acidic residues" evidence="10">
    <location>
        <begin position="24"/>
        <end position="34"/>
    </location>
</feature>
<name>A0A956RPE2_UNCEI</name>
<reference evidence="11" key="1">
    <citation type="submission" date="2020-04" db="EMBL/GenBank/DDBJ databases">
        <authorList>
            <person name="Zhang T."/>
        </authorList>
    </citation>
    <scope>NUCLEOTIDE SEQUENCE</scope>
    <source>
        <strain evidence="11">HKST-UBA01</strain>
    </source>
</reference>
<dbReference type="InterPro" id="IPR023562">
    <property type="entry name" value="ClpP/TepA"/>
</dbReference>
<dbReference type="GO" id="GO:0009368">
    <property type="term" value="C:endopeptidase Clp complex"/>
    <property type="evidence" value="ECO:0007669"/>
    <property type="project" value="TreeGrafter"/>
</dbReference>
<proteinExistence type="inferred from homology"/>
<sequence>MPKLWRFDDDDDEFEDDDDDEGGEESKKSNEDPKMMERFLRARTILVSEPISSNLARSVYQQLIMLEREDAKKPITVIVNSPGGEADAGFGMYDMIRFVSCPIRTVVAGLCASAGVMVFLAGDRGQRFSLPNSRFLLHQPSSQSWGQASDLEIAAREILRLRDQYNRIVAEETGKTLKVVTEDADRDFWMSAEEAAEYGLVNRVVVSRADLD</sequence>
<reference evidence="11" key="2">
    <citation type="journal article" date="2021" name="Microbiome">
        <title>Successional dynamics and alternative stable states in a saline activated sludge microbial community over 9 years.</title>
        <authorList>
            <person name="Wang Y."/>
            <person name="Ye J."/>
            <person name="Ju F."/>
            <person name="Liu L."/>
            <person name="Boyd J.A."/>
            <person name="Deng Y."/>
            <person name="Parks D.H."/>
            <person name="Jiang X."/>
            <person name="Yin X."/>
            <person name="Woodcroft B.J."/>
            <person name="Tyson G.W."/>
            <person name="Hugenholtz P."/>
            <person name="Polz M.F."/>
            <person name="Zhang T."/>
        </authorList>
    </citation>
    <scope>NUCLEOTIDE SEQUENCE</scope>
    <source>
        <strain evidence="11">HKST-UBA01</strain>
    </source>
</reference>
<keyword evidence="5 7" id="KW-0720">Serine protease</keyword>
<dbReference type="InterPro" id="IPR001907">
    <property type="entry name" value="ClpP"/>
</dbReference>
<evidence type="ECO:0000256" key="4">
    <source>
        <dbReference type="ARBA" id="ARBA00022801"/>
    </source>
</evidence>
<dbReference type="HAMAP" id="MF_00444">
    <property type="entry name" value="ClpP"/>
    <property type="match status" value="1"/>
</dbReference>
<dbReference type="Proteomes" id="UP000697710">
    <property type="component" value="Unassembled WGS sequence"/>
</dbReference>
<dbReference type="PROSITE" id="PS00382">
    <property type="entry name" value="CLP_PROTEASE_HIS"/>
    <property type="match status" value="1"/>
</dbReference>
<dbReference type="GO" id="GO:0005737">
    <property type="term" value="C:cytoplasm"/>
    <property type="evidence" value="ECO:0007669"/>
    <property type="project" value="UniProtKB-SubCell"/>
</dbReference>
<keyword evidence="2 7" id="KW-0963">Cytoplasm</keyword>
<evidence type="ECO:0000256" key="3">
    <source>
        <dbReference type="ARBA" id="ARBA00022670"/>
    </source>
</evidence>
<dbReference type="GO" id="GO:0051117">
    <property type="term" value="F:ATPase binding"/>
    <property type="evidence" value="ECO:0007669"/>
    <property type="project" value="TreeGrafter"/>
</dbReference>
<accession>A0A956RPE2</accession>
<evidence type="ECO:0000313" key="11">
    <source>
        <dbReference type="EMBL" id="MCA9728038.1"/>
    </source>
</evidence>
<dbReference type="Pfam" id="PF00574">
    <property type="entry name" value="CLP_protease"/>
    <property type="match status" value="1"/>
</dbReference>
<feature type="active site" evidence="7 8">
    <location>
        <position position="138"/>
    </location>
</feature>
<dbReference type="PANTHER" id="PTHR10381:SF70">
    <property type="entry name" value="ATP-DEPENDENT CLP PROTEASE PROTEOLYTIC SUBUNIT"/>
    <property type="match status" value="1"/>
</dbReference>
<dbReference type="NCBIfam" id="NF009205">
    <property type="entry name" value="PRK12553.1"/>
    <property type="match status" value="1"/>
</dbReference>
<evidence type="ECO:0000256" key="5">
    <source>
        <dbReference type="ARBA" id="ARBA00022825"/>
    </source>
</evidence>
<dbReference type="GO" id="GO:0004252">
    <property type="term" value="F:serine-type endopeptidase activity"/>
    <property type="evidence" value="ECO:0007669"/>
    <property type="project" value="UniProtKB-UniRule"/>
</dbReference>
<dbReference type="AlphaFoldDB" id="A0A956RPE2"/>
<comment type="similarity">
    <text evidence="1 7 9">Belongs to the peptidase S14 family.</text>
</comment>
<feature type="region of interest" description="Disordered" evidence="10">
    <location>
        <begin position="1"/>
        <end position="34"/>
    </location>
</feature>
<comment type="catalytic activity">
    <reaction evidence="6 7 8">
        <text>Hydrolysis of proteins to small peptides in the presence of ATP and magnesium. alpha-casein is the usual test substrate. In the absence of ATP, only oligopeptides shorter than five residues are hydrolyzed (such as succinyl-Leu-Tyr-|-NHMec, and Leu-Tyr-Leu-|-Tyr-Trp, in which cleavage of the -Tyr-|-Leu- and -Tyr-|-Trp bonds also occurs).</text>
        <dbReference type="EC" id="3.4.21.92"/>
    </reaction>
</comment>
<evidence type="ECO:0000256" key="2">
    <source>
        <dbReference type="ARBA" id="ARBA00022490"/>
    </source>
</evidence>
<feature type="compositionally biased region" description="Acidic residues" evidence="10">
    <location>
        <begin position="8"/>
        <end position="23"/>
    </location>
</feature>
<keyword evidence="4 7" id="KW-0378">Hydrolase</keyword>
<dbReference type="SUPFAM" id="SSF52096">
    <property type="entry name" value="ClpP/crotonase"/>
    <property type="match status" value="1"/>
</dbReference>
<dbReference type="GO" id="GO:0004176">
    <property type="term" value="F:ATP-dependent peptidase activity"/>
    <property type="evidence" value="ECO:0007669"/>
    <property type="project" value="InterPro"/>
</dbReference>
<dbReference type="CDD" id="cd07017">
    <property type="entry name" value="S14_ClpP_2"/>
    <property type="match status" value="1"/>
</dbReference>
<dbReference type="EMBL" id="JAGQHR010000286">
    <property type="protein sequence ID" value="MCA9728038.1"/>
    <property type="molecule type" value="Genomic_DNA"/>
</dbReference>
<gene>
    <name evidence="7" type="primary">clpP</name>
    <name evidence="11" type="ORF">KC729_10175</name>
</gene>
<evidence type="ECO:0000256" key="9">
    <source>
        <dbReference type="RuleBase" id="RU003567"/>
    </source>
</evidence>
<keyword evidence="3 7" id="KW-0645">Protease</keyword>
<dbReference type="Gene3D" id="3.90.226.10">
    <property type="entry name" value="2-enoyl-CoA Hydratase, Chain A, domain 1"/>
    <property type="match status" value="1"/>
</dbReference>
<evidence type="ECO:0000256" key="6">
    <source>
        <dbReference type="ARBA" id="ARBA00034021"/>
    </source>
</evidence>